<protein>
    <submittedName>
        <fullName evidence="2">Siderophore-interacting protein</fullName>
    </submittedName>
</protein>
<proteinExistence type="predicted"/>
<dbReference type="EMBL" id="JAAKZV010000281">
    <property type="protein sequence ID" value="NGN69315.1"/>
    <property type="molecule type" value="Genomic_DNA"/>
</dbReference>
<reference evidence="2 3" key="1">
    <citation type="submission" date="2020-02" db="EMBL/GenBank/DDBJ databases">
        <title>Whole-genome analyses of novel actinobacteria.</title>
        <authorList>
            <person name="Sahin N."/>
        </authorList>
    </citation>
    <scope>NUCLEOTIDE SEQUENCE [LARGE SCALE GENOMIC DNA]</scope>
    <source>
        <strain evidence="2 3">A7024</strain>
    </source>
</reference>
<dbReference type="Gene3D" id="2.40.30.10">
    <property type="entry name" value="Translation factors"/>
    <property type="match status" value="1"/>
</dbReference>
<dbReference type="CDD" id="cd06193">
    <property type="entry name" value="siderophore_interacting"/>
    <property type="match status" value="1"/>
</dbReference>
<dbReference type="InterPro" id="IPR039261">
    <property type="entry name" value="FNR_nucleotide-bd"/>
</dbReference>
<comment type="caution">
    <text evidence="2">The sequence shown here is derived from an EMBL/GenBank/DDBJ whole genome shotgun (WGS) entry which is preliminary data.</text>
</comment>
<dbReference type="InterPro" id="IPR013113">
    <property type="entry name" value="SIP_FAD-bd"/>
</dbReference>
<accession>A0A6G4UAQ1</accession>
<dbReference type="RefSeq" id="WP_165244141.1">
    <property type="nucleotide sequence ID" value="NZ_JAAKZV010000281.1"/>
</dbReference>
<dbReference type="SUPFAM" id="SSF63380">
    <property type="entry name" value="Riboflavin synthase domain-like"/>
    <property type="match status" value="1"/>
</dbReference>
<dbReference type="Gene3D" id="3.40.50.80">
    <property type="entry name" value="Nucleotide-binding domain of ferredoxin-NADP reductase (FNR) module"/>
    <property type="match status" value="1"/>
</dbReference>
<keyword evidence="3" id="KW-1185">Reference proteome</keyword>
<evidence type="ECO:0000313" key="2">
    <source>
        <dbReference type="EMBL" id="NGN69315.1"/>
    </source>
</evidence>
<dbReference type="Proteomes" id="UP000481583">
    <property type="component" value="Unassembled WGS sequence"/>
</dbReference>
<dbReference type="GO" id="GO:0016491">
    <property type="term" value="F:oxidoreductase activity"/>
    <property type="evidence" value="ECO:0007669"/>
    <property type="project" value="InterPro"/>
</dbReference>
<dbReference type="InterPro" id="IPR017938">
    <property type="entry name" value="Riboflavin_synthase-like_b-brl"/>
</dbReference>
<dbReference type="InterPro" id="IPR007037">
    <property type="entry name" value="SIP_rossman_dom"/>
</dbReference>
<feature type="domain" description="FAD-binding FR-type" evidence="1">
    <location>
        <begin position="14"/>
        <end position="141"/>
    </location>
</feature>
<dbReference type="InterPro" id="IPR039374">
    <property type="entry name" value="SIP_fam"/>
</dbReference>
<organism evidence="2 3">
    <name type="scientific">Streptomyces coryli</name>
    <dbReference type="NCBI Taxonomy" id="1128680"/>
    <lineage>
        <taxon>Bacteria</taxon>
        <taxon>Bacillati</taxon>
        <taxon>Actinomycetota</taxon>
        <taxon>Actinomycetes</taxon>
        <taxon>Kitasatosporales</taxon>
        <taxon>Streptomycetaceae</taxon>
        <taxon>Streptomyces</taxon>
    </lineage>
</organism>
<dbReference type="PROSITE" id="PS51384">
    <property type="entry name" value="FAD_FR"/>
    <property type="match status" value="1"/>
</dbReference>
<dbReference type="AlphaFoldDB" id="A0A6G4UAQ1"/>
<dbReference type="PANTHER" id="PTHR30157">
    <property type="entry name" value="FERRIC REDUCTASE, NADPH-DEPENDENT"/>
    <property type="match status" value="1"/>
</dbReference>
<dbReference type="InterPro" id="IPR017927">
    <property type="entry name" value="FAD-bd_FR_type"/>
</dbReference>
<gene>
    <name evidence="2" type="ORF">G5C51_36195</name>
</gene>
<dbReference type="Pfam" id="PF08021">
    <property type="entry name" value="FAD_binding_9"/>
    <property type="match status" value="1"/>
</dbReference>
<name>A0A6G4UAQ1_9ACTN</name>
<evidence type="ECO:0000313" key="3">
    <source>
        <dbReference type="Proteomes" id="UP000481583"/>
    </source>
</evidence>
<sequence>MTTTSATPATATPFRFFDLEVLRAERRSPTMIRIVMGGPELPSMASAGRDQRLKLFFPHPGQDAPVMPDDDGSDWYGAYQALDPAVRGIMRTYTIRALSTDELTVDFAVHGDEGPASRWALAAAPGDRLAALAPATADNVAYDYRPPSDTDWVLLAGDESALPAIASILETLPAGLPVRAWIDVAEPADIQGLPTPSPDAEIVWQVRGVSRPTPEEIAAASLPEGTPYAWIAGESATVKAIRRHLVRERGIDRKRVTFSGYWRRGTSETQLLEKGEAA</sequence>
<dbReference type="PANTHER" id="PTHR30157:SF0">
    <property type="entry name" value="NADPH-DEPENDENT FERRIC-CHELATE REDUCTASE"/>
    <property type="match status" value="1"/>
</dbReference>
<evidence type="ECO:0000259" key="1">
    <source>
        <dbReference type="PROSITE" id="PS51384"/>
    </source>
</evidence>
<dbReference type="Pfam" id="PF04954">
    <property type="entry name" value="SIP"/>
    <property type="match status" value="1"/>
</dbReference>